<evidence type="ECO:0000313" key="3">
    <source>
        <dbReference type="EMBL" id="KAK1749278.1"/>
    </source>
</evidence>
<dbReference type="SUPFAM" id="SSF52833">
    <property type="entry name" value="Thioredoxin-like"/>
    <property type="match status" value="1"/>
</dbReference>
<dbReference type="Gene3D" id="3.40.30.10">
    <property type="entry name" value="Glutaredoxin"/>
    <property type="match status" value="1"/>
</dbReference>
<proteinExistence type="inferred from homology"/>
<dbReference type="EMBL" id="JATAAI010000001">
    <property type="protein sequence ID" value="KAK1749278.1"/>
    <property type="molecule type" value="Genomic_DNA"/>
</dbReference>
<name>A0AAD9DL16_9STRA</name>
<dbReference type="PROSITE" id="PS51352">
    <property type="entry name" value="THIOREDOXIN_2"/>
    <property type="match status" value="1"/>
</dbReference>
<dbReference type="PANTHER" id="PTHR43601:SF32">
    <property type="entry name" value="THIOREDOXIN-LIKE 2-2, CHLOROPLASTIC"/>
    <property type="match status" value="1"/>
</dbReference>
<dbReference type="AlphaFoldDB" id="A0AAD9DL16"/>
<dbReference type="InterPro" id="IPR036249">
    <property type="entry name" value="Thioredoxin-like_sf"/>
</dbReference>
<comment type="similarity">
    <text evidence="1">Belongs to the thioredoxin family.</text>
</comment>
<gene>
    <name evidence="3" type="ORF">QTG54_001217</name>
</gene>
<sequence length="181" mass="20847">MRPREEDREKDRESNKDSKEWKQVVGGFVPKLFKRPKEDRDTSVQLIDTIQDYKKEVVDEQERIVAVRFFAPWCKSCKAAHPHFKKLVSRHSPNVKFVDVPLTKETAYIHEGLGVPSVPFGHIYHPDAGLVEEMKINKRVIGEFRDALESYVNGSCDLPLDEESVEFEVEAETEAEADGFQ</sequence>
<reference evidence="3" key="1">
    <citation type="submission" date="2023-06" db="EMBL/GenBank/DDBJ databases">
        <title>Survivors Of The Sea: Transcriptome response of Skeletonema marinoi to long-term dormancy.</title>
        <authorList>
            <person name="Pinder M.I.M."/>
            <person name="Kourtchenko O."/>
            <person name="Robertson E.K."/>
            <person name="Larsson T."/>
            <person name="Maumus F."/>
            <person name="Osuna-Cruz C.M."/>
            <person name="Vancaester E."/>
            <person name="Stenow R."/>
            <person name="Vandepoele K."/>
            <person name="Ploug H."/>
            <person name="Bruchert V."/>
            <person name="Godhe A."/>
            <person name="Topel M."/>
        </authorList>
    </citation>
    <scope>NUCLEOTIDE SEQUENCE</scope>
    <source>
        <strain evidence="3">R05AC</strain>
    </source>
</reference>
<dbReference type="InterPro" id="IPR013766">
    <property type="entry name" value="Thioredoxin_domain"/>
</dbReference>
<dbReference type="Proteomes" id="UP001224775">
    <property type="component" value="Unassembled WGS sequence"/>
</dbReference>
<dbReference type="GO" id="GO:0045454">
    <property type="term" value="P:cell redox homeostasis"/>
    <property type="evidence" value="ECO:0007669"/>
    <property type="project" value="TreeGrafter"/>
</dbReference>
<keyword evidence="4" id="KW-1185">Reference proteome</keyword>
<accession>A0AAD9DL16</accession>
<dbReference type="Pfam" id="PF00085">
    <property type="entry name" value="Thioredoxin"/>
    <property type="match status" value="1"/>
</dbReference>
<evidence type="ECO:0000259" key="2">
    <source>
        <dbReference type="PROSITE" id="PS51352"/>
    </source>
</evidence>
<evidence type="ECO:0000313" key="4">
    <source>
        <dbReference type="Proteomes" id="UP001224775"/>
    </source>
</evidence>
<evidence type="ECO:0000256" key="1">
    <source>
        <dbReference type="ARBA" id="ARBA00008987"/>
    </source>
</evidence>
<organism evidence="3 4">
    <name type="scientific">Skeletonema marinoi</name>
    <dbReference type="NCBI Taxonomy" id="267567"/>
    <lineage>
        <taxon>Eukaryota</taxon>
        <taxon>Sar</taxon>
        <taxon>Stramenopiles</taxon>
        <taxon>Ochrophyta</taxon>
        <taxon>Bacillariophyta</taxon>
        <taxon>Coscinodiscophyceae</taxon>
        <taxon>Thalassiosirophycidae</taxon>
        <taxon>Thalassiosirales</taxon>
        <taxon>Skeletonemataceae</taxon>
        <taxon>Skeletonema</taxon>
        <taxon>Skeletonema marinoi-dohrnii complex</taxon>
    </lineage>
</organism>
<comment type="caution">
    <text evidence="3">The sequence shown here is derived from an EMBL/GenBank/DDBJ whole genome shotgun (WGS) entry which is preliminary data.</text>
</comment>
<dbReference type="PANTHER" id="PTHR43601">
    <property type="entry name" value="THIOREDOXIN, MITOCHONDRIAL"/>
    <property type="match status" value="1"/>
</dbReference>
<feature type="domain" description="Thioredoxin" evidence="2">
    <location>
        <begin position="23"/>
        <end position="153"/>
    </location>
</feature>
<protein>
    <submittedName>
        <fullName evidence="3">Thioredoxin domain-containing protein</fullName>
    </submittedName>
</protein>